<dbReference type="KEGG" id="fbm:MQE35_07285"/>
<feature type="transmembrane region" description="Helical" evidence="9">
    <location>
        <begin position="45"/>
        <end position="66"/>
    </location>
</feature>
<feature type="transmembrane region" description="Helical" evidence="9">
    <location>
        <begin position="12"/>
        <end position="33"/>
    </location>
</feature>
<evidence type="ECO:0000259" key="10">
    <source>
        <dbReference type="Pfam" id="PF04290"/>
    </source>
</evidence>
<feature type="domain" description="Tripartite ATP-independent periplasmic transporters DctQ component" evidence="10">
    <location>
        <begin position="21"/>
        <end position="150"/>
    </location>
</feature>
<dbReference type="PANTHER" id="PTHR35011">
    <property type="entry name" value="2,3-DIKETO-L-GULONATE TRAP TRANSPORTER SMALL PERMEASE PROTEIN YIAM"/>
    <property type="match status" value="1"/>
</dbReference>
<dbReference type="InterPro" id="IPR055348">
    <property type="entry name" value="DctQ"/>
</dbReference>
<evidence type="ECO:0000313" key="12">
    <source>
        <dbReference type="Proteomes" id="UP000831290"/>
    </source>
</evidence>
<dbReference type="GO" id="GO:0022857">
    <property type="term" value="F:transmembrane transporter activity"/>
    <property type="evidence" value="ECO:0007669"/>
    <property type="project" value="TreeGrafter"/>
</dbReference>
<comment type="similarity">
    <text evidence="8">Belongs to the TRAP transporter small permease family.</text>
</comment>
<dbReference type="InterPro" id="IPR007387">
    <property type="entry name" value="TRAP_DctQ"/>
</dbReference>
<evidence type="ECO:0000256" key="5">
    <source>
        <dbReference type="ARBA" id="ARBA00022692"/>
    </source>
</evidence>
<dbReference type="GO" id="GO:0005886">
    <property type="term" value="C:plasma membrane"/>
    <property type="evidence" value="ECO:0007669"/>
    <property type="project" value="UniProtKB-SubCell"/>
</dbReference>
<accession>A0A9E6ZP48</accession>
<keyword evidence="3" id="KW-1003">Cell membrane</keyword>
<evidence type="ECO:0000256" key="8">
    <source>
        <dbReference type="ARBA" id="ARBA00038436"/>
    </source>
</evidence>
<feature type="transmembrane region" description="Helical" evidence="9">
    <location>
        <begin position="87"/>
        <end position="110"/>
    </location>
</feature>
<evidence type="ECO:0000256" key="3">
    <source>
        <dbReference type="ARBA" id="ARBA00022475"/>
    </source>
</evidence>
<keyword evidence="6 9" id="KW-1133">Transmembrane helix</keyword>
<evidence type="ECO:0000256" key="1">
    <source>
        <dbReference type="ARBA" id="ARBA00004429"/>
    </source>
</evidence>
<comment type="subcellular location">
    <subcellularLocation>
        <location evidence="1">Cell inner membrane</location>
        <topology evidence="1">Multi-pass membrane protein</topology>
    </subcellularLocation>
</comment>
<name>A0A9E6ZP48_9FLAO</name>
<dbReference type="Pfam" id="PF04290">
    <property type="entry name" value="DctQ"/>
    <property type="match status" value="1"/>
</dbReference>
<protein>
    <submittedName>
        <fullName evidence="11">TRAP transporter small permease</fullName>
    </submittedName>
</protein>
<reference evidence="11" key="1">
    <citation type="submission" date="2022-03" db="EMBL/GenBank/DDBJ databases">
        <title>Description of Abyssus ytuae gen. nov., sp. nov., a novel member of the family Flavobacteriaceae isolated from the sediment of Mariana Trench.</title>
        <authorList>
            <person name="Zhang J."/>
            <person name="Xu X."/>
        </authorList>
    </citation>
    <scope>NUCLEOTIDE SEQUENCE</scope>
    <source>
        <strain evidence="11">MT3330</strain>
    </source>
</reference>
<evidence type="ECO:0000313" key="11">
    <source>
        <dbReference type="EMBL" id="UOB19472.1"/>
    </source>
</evidence>
<keyword evidence="4" id="KW-0997">Cell inner membrane</keyword>
<evidence type="ECO:0000256" key="2">
    <source>
        <dbReference type="ARBA" id="ARBA00022448"/>
    </source>
</evidence>
<evidence type="ECO:0000256" key="4">
    <source>
        <dbReference type="ARBA" id="ARBA00022519"/>
    </source>
</evidence>
<sequence>MVKIKVDKFLEWALAVLLAFMVLDVLWGVFTRYVAGNQSSWTDELARFLLIWVGVLGAAYASGKNIHIAIDILPNYLNKKNQKKLQYFIDSIIILFVLSVFVIGGLRYVYISLSLGQTSPALRLPMGVVYLIFPLSGILIVYYKINHFFQNK</sequence>
<dbReference type="GO" id="GO:0015740">
    <property type="term" value="P:C4-dicarboxylate transport"/>
    <property type="evidence" value="ECO:0007669"/>
    <property type="project" value="TreeGrafter"/>
</dbReference>
<dbReference type="PANTHER" id="PTHR35011:SF2">
    <property type="entry name" value="2,3-DIKETO-L-GULONATE TRAP TRANSPORTER SMALL PERMEASE PROTEIN YIAM"/>
    <property type="match status" value="1"/>
</dbReference>
<gene>
    <name evidence="11" type="ORF">MQE35_07285</name>
</gene>
<evidence type="ECO:0000256" key="9">
    <source>
        <dbReference type="SAM" id="Phobius"/>
    </source>
</evidence>
<proteinExistence type="inferred from homology"/>
<keyword evidence="7 9" id="KW-0472">Membrane</keyword>
<dbReference type="AlphaFoldDB" id="A0A9E6ZP48"/>
<evidence type="ECO:0000256" key="6">
    <source>
        <dbReference type="ARBA" id="ARBA00022989"/>
    </source>
</evidence>
<dbReference type="EMBL" id="CP094358">
    <property type="protein sequence ID" value="UOB19472.1"/>
    <property type="molecule type" value="Genomic_DNA"/>
</dbReference>
<keyword evidence="2" id="KW-0813">Transport</keyword>
<feature type="transmembrane region" description="Helical" evidence="9">
    <location>
        <begin position="122"/>
        <end position="143"/>
    </location>
</feature>
<evidence type="ECO:0000256" key="7">
    <source>
        <dbReference type="ARBA" id="ARBA00023136"/>
    </source>
</evidence>
<keyword evidence="5 9" id="KW-0812">Transmembrane</keyword>
<dbReference type="Proteomes" id="UP000831290">
    <property type="component" value="Chromosome"/>
</dbReference>
<keyword evidence="12" id="KW-1185">Reference proteome</keyword>
<organism evidence="11 12">
    <name type="scientific">Abyssalbus ytuae</name>
    <dbReference type="NCBI Taxonomy" id="2926907"/>
    <lineage>
        <taxon>Bacteria</taxon>
        <taxon>Pseudomonadati</taxon>
        <taxon>Bacteroidota</taxon>
        <taxon>Flavobacteriia</taxon>
        <taxon>Flavobacteriales</taxon>
        <taxon>Flavobacteriaceae</taxon>
        <taxon>Abyssalbus</taxon>
    </lineage>
</organism>